<dbReference type="InterPro" id="IPR011039">
    <property type="entry name" value="TFIIF_interaction"/>
</dbReference>
<keyword evidence="4 6" id="KW-0804">Transcription</keyword>
<dbReference type="KEGG" id="tng:GSTEN00023731G001"/>
<dbReference type="OrthoDB" id="76676at2759"/>
<evidence type="ECO:0000256" key="1">
    <source>
        <dbReference type="ARBA" id="ARBA00004123"/>
    </source>
</evidence>
<reference evidence="7" key="1">
    <citation type="journal article" date="2004" name="Nature">
        <title>Genome duplication in the teleost fish Tetraodon nigroviridis reveals the early vertebrate proto-karyotype.</title>
        <authorList>
            <person name="Jaillon O."/>
            <person name="Aury J.-M."/>
            <person name="Brunet F."/>
            <person name="Petit J.-L."/>
            <person name="Stange-Thomann N."/>
            <person name="Mauceli E."/>
            <person name="Bouneau L."/>
            <person name="Fischer C."/>
            <person name="Ozouf-Costaz C."/>
            <person name="Bernot A."/>
            <person name="Nicaud S."/>
            <person name="Jaffe D."/>
            <person name="Fisher S."/>
            <person name="Lutfalla G."/>
            <person name="Dossat C."/>
            <person name="Segurens B."/>
            <person name="Dasilva C."/>
            <person name="Salanoubat M."/>
            <person name="Levy M."/>
            <person name="Boudet N."/>
            <person name="Castellano S."/>
            <person name="Anthouard V."/>
            <person name="Jubin C."/>
            <person name="Castelli V."/>
            <person name="Katinka M."/>
            <person name="Vacherie B."/>
            <person name="Biemont C."/>
            <person name="Skalli Z."/>
            <person name="Cattolico L."/>
            <person name="Poulain J."/>
            <person name="De Berardinis V."/>
            <person name="Cruaud C."/>
            <person name="Duprat S."/>
            <person name="Brottier P."/>
            <person name="Coutanceau J.-P."/>
            <person name="Gouzy J."/>
            <person name="Parra G."/>
            <person name="Lardier G."/>
            <person name="Chapple C."/>
            <person name="McKernan K.J."/>
            <person name="McEwan P."/>
            <person name="Bosak S."/>
            <person name="Kellis M."/>
            <person name="Volff J.-N."/>
            <person name="Guigo R."/>
            <person name="Zody M.C."/>
            <person name="Mesirov J."/>
            <person name="Lindblad-Toh K."/>
            <person name="Birren B."/>
            <person name="Nusbaum C."/>
            <person name="Kahn D."/>
            <person name="Robinson-Rechavi M."/>
            <person name="Laudet V."/>
            <person name="Schachter V."/>
            <person name="Quetier F."/>
            <person name="Saurin W."/>
            <person name="Scarpelli C."/>
            <person name="Wincker P."/>
            <person name="Lander E.S."/>
            <person name="Weissenbach J."/>
            <person name="Roest Crollius H."/>
        </authorList>
    </citation>
    <scope>NUCLEOTIDE SEQUENCE [LARGE SCALE GENOMIC DNA]</scope>
</reference>
<dbReference type="EMBL" id="CAAE01014730">
    <property type="protein sequence ID" value="CAG04104.1"/>
    <property type="molecule type" value="Genomic_DNA"/>
</dbReference>
<evidence type="ECO:0000256" key="2">
    <source>
        <dbReference type="ARBA" id="ARBA00023015"/>
    </source>
</evidence>
<gene>
    <name evidence="7" type="ORF">GSTENG00023731001</name>
</gene>
<dbReference type="GO" id="GO:0006367">
    <property type="term" value="P:transcription initiation at RNA polymerase II promoter"/>
    <property type="evidence" value="ECO:0007669"/>
    <property type="project" value="InterPro"/>
</dbReference>
<comment type="subcellular location">
    <subcellularLocation>
        <location evidence="1 6">Nucleus</location>
    </subcellularLocation>
</comment>
<protein>
    <recommendedName>
        <fullName evidence="6">Transcription initiation factor IIF subunit alpha</fullName>
    </recommendedName>
</protein>
<dbReference type="SUPFAM" id="SSF50916">
    <property type="entry name" value="Rap30/74 interaction domains"/>
    <property type="match status" value="1"/>
</dbReference>
<dbReference type="GO" id="GO:0032968">
    <property type="term" value="P:positive regulation of transcription elongation by RNA polymerase II"/>
    <property type="evidence" value="ECO:0007669"/>
    <property type="project" value="InterPro"/>
</dbReference>
<reference evidence="7" key="2">
    <citation type="submission" date="2004-02" db="EMBL/GenBank/DDBJ databases">
        <authorList>
            <consortium name="Genoscope"/>
            <consortium name="Whitehead Institute Centre for Genome Research"/>
        </authorList>
    </citation>
    <scope>NUCLEOTIDE SEQUENCE</scope>
</reference>
<evidence type="ECO:0000256" key="6">
    <source>
        <dbReference type="RuleBase" id="RU366044"/>
    </source>
</evidence>
<feature type="non-terminal residue" evidence="7">
    <location>
        <position position="63"/>
    </location>
</feature>
<evidence type="ECO:0000313" key="7">
    <source>
        <dbReference type="EMBL" id="CAG04104.1"/>
    </source>
</evidence>
<sequence length="63" mass="6992">GNCGSSVTEYTVRVPKNTSKKYNIMAFNVGDKVNCSTWTQVGFISLLQSLSFLGENACIRHLY</sequence>
<dbReference type="AlphaFoldDB" id="Q4S5H8"/>
<keyword evidence="5 6" id="KW-0539">Nucleus</keyword>
<evidence type="ECO:0000256" key="3">
    <source>
        <dbReference type="ARBA" id="ARBA00023125"/>
    </source>
</evidence>
<evidence type="ECO:0000256" key="5">
    <source>
        <dbReference type="ARBA" id="ARBA00023242"/>
    </source>
</evidence>
<organism evidence="7">
    <name type="scientific">Tetraodon nigroviridis</name>
    <name type="common">Spotted green pufferfish</name>
    <name type="synonym">Chelonodon nigroviridis</name>
    <dbReference type="NCBI Taxonomy" id="99883"/>
    <lineage>
        <taxon>Eukaryota</taxon>
        <taxon>Metazoa</taxon>
        <taxon>Chordata</taxon>
        <taxon>Craniata</taxon>
        <taxon>Vertebrata</taxon>
        <taxon>Euteleostomi</taxon>
        <taxon>Actinopterygii</taxon>
        <taxon>Neopterygii</taxon>
        <taxon>Teleostei</taxon>
        <taxon>Neoteleostei</taxon>
        <taxon>Acanthomorphata</taxon>
        <taxon>Eupercaria</taxon>
        <taxon>Tetraodontiformes</taxon>
        <taxon>Tetradontoidea</taxon>
        <taxon>Tetraodontidae</taxon>
        <taxon>Tetraodon</taxon>
    </lineage>
</organism>
<comment type="similarity">
    <text evidence="6">Belongs to the TFIIF alpha subunit family.</text>
</comment>
<dbReference type="Pfam" id="PF05793">
    <property type="entry name" value="TFIIF_alpha"/>
    <property type="match status" value="1"/>
</dbReference>
<keyword evidence="3 6" id="KW-0238">DNA-binding</keyword>
<name>Q4S5H8_TETNG</name>
<keyword evidence="2 6" id="KW-0805">Transcription regulation</keyword>
<comment type="function">
    <text evidence="6">TFIIF is a general transcription initiation factor that binds to RNA polymerase II and helps to recruit it to the initiation complex in collaboration with TFIIB. It promotes transcription elongation.</text>
</comment>
<accession>Q4S5H8</accession>
<proteinExistence type="inferred from homology"/>
<dbReference type="GO" id="GO:0003677">
    <property type="term" value="F:DNA binding"/>
    <property type="evidence" value="ECO:0007669"/>
    <property type="project" value="UniProtKB-KW"/>
</dbReference>
<dbReference type="InterPro" id="IPR008851">
    <property type="entry name" value="TFIIF-alpha"/>
</dbReference>
<dbReference type="GO" id="GO:0005634">
    <property type="term" value="C:nucleus"/>
    <property type="evidence" value="ECO:0007669"/>
    <property type="project" value="UniProtKB-SubCell"/>
</dbReference>
<evidence type="ECO:0000256" key="4">
    <source>
        <dbReference type="ARBA" id="ARBA00023163"/>
    </source>
</evidence>
<comment type="caution">
    <text evidence="7">The sequence shown here is derived from an EMBL/GenBank/DDBJ whole genome shotgun (WGS) entry which is preliminary data.</text>
</comment>